<evidence type="ECO:0000313" key="3">
    <source>
        <dbReference type="Proteomes" id="UP000466442"/>
    </source>
</evidence>
<dbReference type="Pfam" id="PF00650">
    <property type="entry name" value="CRAL_TRIO"/>
    <property type="match status" value="1"/>
</dbReference>
<dbReference type="Proteomes" id="UP000466442">
    <property type="component" value="Linkage Group LG12"/>
</dbReference>
<dbReference type="Gene3D" id="3.40.525.10">
    <property type="entry name" value="CRAL-TRIO lipid binding domain"/>
    <property type="match status" value="1"/>
</dbReference>
<dbReference type="PRINTS" id="PR00180">
    <property type="entry name" value="CRETINALDHBP"/>
</dbReference>
<dbReference type="SUPFAM" id="SSF52087">
    <property type="entry name" value="CRAL/TRIO domain"/>
    <property type="match status" value="1"/>
</dbReference>
<protein>
    <recommendedName>
        <fullName evidence="1">CRAL-TRIO domain-containing protein</fullName>
    </recommendedName>
</protein>
<dbReference type="PANTHER" id="PTHR10174">
    <property type="entry name" value="ALPHA-TOCOPHEROL TRANSFER PROTEIN-RELATED"/>
    <property type="match status" value="1"/>
</dbReference>
<dbReference type="SMART" id="SM00516">
    <property type="entry name" value="SEC14"/>
    <property type="match status" value="1"/>
</dbReference>
<sequence>MAKLASRIEELAPIPRKTPEGYRVLVYRLAETEPSKFNFQDGLRAFFSFNDTVLSEDGLMPGYIVVFDMKGTSLGHLARVSTMMHLVRSFMIYIQECHPARLKGVHVINTASFMDKVLSLVKPLMQSELIQLLHLHSDLESLKPFIPIDLLPEDYGGDSKPVAHIHDEFQKKMKSEYTNWLKDHEKLVADLKKRPKKKIINSMEGSFRTLSID</sequence>
<dbReference type="AlphaFoldDB" id="A0A8S9X219"/>
<dbReference type="GO" id="GO:0016020">
    <property type="term" value="C:membrane"/>
    <property type="evidence" value="ECO:0007669"/>
    <property type="project" value="TreeGrafter"/>
</dbReference>
<gene>
    <name evidence="2" type="ORF">GE061_004038</name>
</gene>
<dbReference type="PROSITE" id="PS50191">
    <property type="entry name" value="CRAL_TRIO"/>
    <property type="match status" value="1"/>
</dbReference>
<dbReference type="InterPro" id="IPR036865">
    <property type="entry name" value="CRAL-TRIO_dom_sf"/>
</dbReference>
<reference evidence="2" key="1">
    <citation type="journal article" date="2021" name="Mol. Ecol. Resour.">
        <title>Apolygus lucorum genome provides insights into omnivorousness and mesophyll feeding.</title>
        <authorList>
            <person name="Liu Y."/>
            <person name="Liu H."/>
            <person name="Wang H."/>
            <person name="Huang T."/>
            <person name="Liu B."/>
            <person name="Yang B."/>
            <person name="Yin L."/>
            <person name="Li B."/>
            <person name="Zhang Y."/>
            <person name="Zhang S."/>
            <person name="Jiang F."/>
            <person name="Zhang X."/>
            <person name="Ren Y."/>
            <person name="Wang B."/>
            <person name="Wang S."/>
            <person name="Lu Y."/>
            <person name="Wu K."/>
            <person name="Fan W."/>
            <person name="Wang G."/>
        </authorList>
    </citation>
    <scope>NUCLEOTIDE SEQUENCE</scope>
    <source>
        <strain evidence="2">12Hb</strain>
    </source>
</reference>
<proteinExistence type="predicted"/>
<evidence type="ECO:0000313" key="2">
    <source>
        <dbReference type="EMBL" id="KAF6201645.1"/>
    </source>
</evidence>
<name>A0A8S9X219_APOLU</name>
<feature type="domain" description="CRAL-TRIO" evidence="1">
    <location>
        <begin position="1"/>
        <end position="163"/>
    </location>
</feature>
<dbReference type="GO" id="GO:1902936">
    <property type="term" value="F:phosphatidylinositol bisphosphate binding"/>
    <property type="evidence" value="ECO:0007669"/>
    <property type="project" value="TreeGrafter"/>
</dbReference>
<dbReference type="OrthoDB" id="1434354at2759"/>
<dbReference type="EMBL" id="WIXP02000012">
    <property type="protein sequence ID" value="KAF6201645.1"/>
    <property type="molecule type" value="Genomic_DNA"/>
</dbReference>
<dbReference type="InterPro" id="IPR001251">
    <property type="entry name" value="CRAL-TRIO_dom"/>
</dbReference>
<accession>A0A8S9X219</accession>
<evidence type="ECO:0000259" key="1">
    <source>
        <dbReference type="PROSITE" id="PS50191"/>
    </source>
</evidence>
<dbReference type="CDD" id="cd00170">
    <property type="entry name" value="SEC14"/>
    <property type="match status" value="1"/>
</dbReference>
<organism evidence="2 3">
    <name type="scientific">Apolygus lucorum</name>
    <name type="common">Small green plant bug</name>
    <name type="synonym">Lygocoris lucorum</name>
    <dbReference type="NCBI Taxonomy" id="248454"/>
    <lineage>
        <taxon>Eukaryota</taxon>
        <taxon>Metazoa</taxon>
        <taxon>Ecdysozoa</taxon>
        <taxon>Arthropoda</taxon>
        <taxon>Hexapoda</taxon>
        <taxon>Insecta</taxon>
        <taxon>Pterygota</taxon>
        <taxon>Neoptera</taxon>
        <taxon>Paraneoptera</taxon>
        <taxon>Hemiptera</taxon>
        <taxon>Heteroptera</taxon>
        <taxon>Panheteroptera</taxon>
        <taxon>Cimicomorpha</taxon>
        <taxon>Miridae</taxon>
        <taxon>Mirini</taxon>
        <taxon>Apolygus</taxon>
    </lineage>
</organism>
<dbReference type="PANTHER" id="PTHR10174:SF222">
    <property type="entry name" value="GH10083P-RELATED"/>
    <property type="match status" value="1"/>
</dbReference>
<keyword evidence="3" id="KW-1185">Reference proteome</keyword>
<comment type="caution">
    <text evidence="2">The sequence shown here is derived from an EMBL/GenBank/DDBJ whole genome shotgun (WGS) entry which is preliminary data.</text>
</comment>